<name>A0A1H4XFG9_9PSEU</name>
<evidence type="ECO:0000313" key="2">
    <source>
        <dbReference type="Proteomes" id="UP000199622"/>
    </source>
</evidence>
<dbReference type="STRING" id="208445.SAMN04489727_6125"/>
<protein>
    <submittedName>
        <fullName evidence="1">Uncharacterized protein</fullName>
    </submittedName>
</protein>
<dbReference type="Proteomes" id="UP000199622">
    <property type="component" value="Unassembled WGS sequence"/>
</dbReference>
<sequence length="76" mass="8178">MRPGRGYPPDMTADVERAAHAYCPRCHPDPRPGDVITALCGARHPYYGRRDRPVNTCPACVTLASANVYACGHPGA</sequence>
<reference evidence="2" key="1">
    <citation type="submission" date="2016-10" db="EMBL/GenBank/DDBJ databases">
        <authorList>
            <person name="Varghese N."/>
            <person name="Submissions S."/>
        </authorList>
    </citation>
    <scope>NUCLEOTIDE SEQUENCE [LARGE SCALE GENOMIC DNA]</scope>
    <source>
        <strain evidence="2">DSM 44544</strain>
    </source>
</reference>
<organism evidence="1 2">
    <name type="scientific">Amycolatopsis tolypomycina</name>
    <dbReference type="NCBI Taxonomy" id="208445"/>
    <lineage>
        <taxon>Bacteria</taxon>
        <taxon>Bacillati</taxon>
        <taxon>Actinomycetota</taxon>
        <taxon>Actinomycetes</taxon>
        <taxon>Pseudonocardiales</taxon>
        <taxon>Pseudonocardiaceae</taxon>
        <taxon>Amycolatopsis</taxon>
    </lineage>
</organism>
<dbReference type="AlphaFoldDB" id="A0A1H4XFG9"/>
<proteinExistence type="predicted"/>
<evidence type="ECO:0000313" key="1">
    <source>
        <dbReference type="EMBL" id="SED03910.1"/>
    </source>
</evidence>
<keyword evidence="2" id="KW-1185">Reference proteome</keyword>
<accession>A0A1H4XFG9</accession>
<dbReference type="EMBL" id="FNSO01000004">
    <property type="protein sequence ID" value="SED03910.1"/>
    <property type="molecule type" value="Genomic_DNA"/>
</dbReference>
<gene>
    <name evidence="1" type="ORF">SAMN04489727_6125</name>
</gene>